<dbReference type="Proteomes" id="UP000747791">
    <property type="component" value="Unassembled WGS sequence"/>
</dbReference>
<dbReference type="PROSITE" id="PS51199">
    <property type="entry name" value="SF4_HELICASE"/>
    <property type="match status" value="1"/>
</dbReference>
<protein>
    <recommendedName>
        <fullName evidence="13 14">Replicative DNA helicase</fullName>
        <ecNumber evidence="13 14">5.6.2.3</ecNumber>
    </recommendedName>
</protein>
<dbReference type="Proteomes" id="UP000713222">
    <property type="component" value="Unassembled WGS sequence"/>
</dbReference>
<proteinExistence type="inferred from homology"/>
<organism evidence="18 19">
    <name type="scientific">Candidatus Fonsibacter lacus</name>
    <dbReference type="NCBI Taxonomy" id="2576439"/>
    <lineage>
        <taxon>Bacteria</taxon>
        <taxon>Pseudomonadati</taxon>
        <taxon>Pseudomonadota</taxon>
        <taxon>Alphaproteobacteria</taxon>
        <taxon>Candidatus Pelagibacterales</taxon>
        <taxon>Candidatus Pelagibacterales incertae sedis</taxon>
        <taxon>Candidatus Fonsibacter</taxon>
    </lineage>
</organism>
<evidence type="ECO:0000256" key="2">
    <source>
        <dbReference type="ARBA" id="ARBA00011643"/>
    </source>
</evidence>
<dbReference type="Pfam" id="PF03796">
    <property type="entry name" value="DnaB_C"/>
    <property type="match status" value="1"/>
</dbReference>
<evidence type="ECO:0000256" key="10">
    <source>
        <dbReference type="ARBA" id="ARBA00023235"/>
    </source>
</evidence>
<dbReference type="EC" id="5.6.2.3" evidence="13 14"/>
<dbReference type="GO" id="GO:1990077">
    <property type="term" value="C:primosome complex"/>
    <property type="evidence" value="ECO:0007669"/>
    <property type="project" value="UniProtKB-UniRule"/>
</dbReference>
<dbReference type="Gene3D" id="1.10.860.10">
    <property type="entry name" value="DNAb Helicase, Chain A"/>
    <property type="match status" value="1"/>
</dbReference>
<evidence type="ECO:0000256" key="8">
    <source>
        <dbReference type="ARBA" id="ARBA00022840"/>
    </source>
</evidence>
<dbReference type="NCBIfam" id="NF006606">
    <property type="entry name" value="PRK09165.1"/>
    <property type="match status" value="1"/>
</dbReference>
<dbReference type="InterPro" id="IPR007694">
    <property type="entry name" value="DNA_helicase_DnaB-like_C"/>
</dbReference>
<keyword evidence="7 14" id="KW-0347">Helicase</keyword>
<dbReference type="CDD" id="cd00984">
    <property type="entry name" value="DnaB_C"/>
    <property type="match status" value="1"/>
</dbReference>
<evidence type="ECO:0000256" key="9">
    <source>
        <dbReference type="ARBA" id="ARBA00023125"/>
    </source>
</evidence>
<comment type="caution">
    <text evidence="18">The sequence shown here is derived from an EMBL/GenBank/DDBJ whole genome shotgun (WGS) entry which is preliminary data.</text>
</comment>
<evidence type="ECO:0000256" key="3">
    <source>
        <dbReference type="ARBA" id="ARBA00022515"/>
    </source>
</evidence>
<dbReference type="SUPFAM" id="SSF52540">
    <property type="entry name" value="P-loop containing nucleoside triphosphate hydrolases"/>
    <property type="match status" value="1"/>
</dbReference>
<keyword evidence="3 14" id="KW-0639">Primosome</keyword>
<dbReference type="SUPFAM" id="SSF48024">
    <property type="entry name" value="N-terminal domain of DnaB helicase"/>
    <property type="match status" value="1"/>
</dbReference>
<dbReference type="InterPro" id="IPR003593">
    <property type="entry name" value="AAA+_ATPase"/>
</dbReference>
<dbReference type="SMART" id="SM00382">
    <property type="entry name" value="AAA"/>
    <property type="match status" value="1"/>
</dbReference>
<evidence type="ECO:0000256" key="14">
    <source>
        <dbReference type="RuleBase" id="RU362085"/>
    </source>
</evidence>
<evidence type="ECO:0000256" key="5">
    <source>
        <dbReference type="ARBA" id="ARBA00022741"/>
    </source>
</evidence>
<gene>
    <name evidence="16" type="ORF">EBV32_03250</name>
    <name evidence="18" type="ORF">EBV78_01570</name>
    <name evidence="17" type="ORF">EBX74_01575</name>
</gene>
<evidence type="ECO:0000256" key="12">
    <source>
        <dbReference type="ARBA" id="ARBA00048954"/>
    </source>
</evidence>
<dbReference type="GO" id="GO:0005829">
    <property type="term" value="C:cytosol"/>
    <property type="evidence" value="ECO:0007669"/>
    <property type="project" value="TreeGrafter"/>
</dbReference>
<keyword evidence="9 14" id="KW-0238">DNA-binding</keyword>
<dbReference type="GO" id="GO:0003677">
    <property type="term" value="F:DNA binding"/>
    <property type="evidence" value="ECO:0007669"/>
    <property type="project" value="UniProtKB-UniRule"/>
</dbReference>
<evidence type="ECO:0000256" key="6">
    <source>
        <dbReference type="ARBA" id="ARBA00022801"/>
    </source>
</evidence>
<dbReference type="InterPro" id="IPR027417">
    <property type="entry name" value="P-loop_NTPase"/>
</dbReference>
<dbReference type="InterPro" id="IPR007693">
    <property type="entry name" value="DNA_helicase_DnaB-like_N"/>
</dbReference>
<dbReference type="PANTHER" id="PTHR30153">
    <property type="entry name" value="REPLICATIVE DNA HELICASE DNAB"/>
    <property type="match status" value="1"/>
</dbReference>
<evidence type="ECO:0000313" key="19">
    <source>
        <dbReference type="Proteomes" id="UP000572953"/>
    </source>
</evidence>
<dbReference type="AlphaFoldDB" id="A0A845S8C5"/>
<keyword evidence="6 14" id="KW-0378">Hydrolase</keyword>
<keyword evidence="8 14" id="KW-0067">ATP-binding</keyword>
<name>A0A845S8C5_9PROT</name>
<dbReference type="PANTHER" id="PTHR30153:SF2">
    <property type="entry name" value="REPLICATIVE DNA HELICASE"/>
    <property type="match status" value="1"/>
</dbReference>
<evidence type="ECO:0000256" key="11">
    <source>
        <dbReference type="ARBA" id="ARBA00044932"/>
    </source>
</evidence>
<dbReference type="GO" id="GO:0016787">
    <property type="term" value="F:hydrolase activity"/>
    <property type="evidence" value="ECO:0007669"/>
    <property type="project" value="UniProtKB-KW"/>
</dbReference>
<dbReference type="InterPro" id="IPR016136">
    <property type="entry name" value="DNA_helicase_N/primase_C"/>
</dbReference>
<comment type="function">
    <text evidence="11 14">The main replicative DNA helicase, it participates in initiation and elongation during chromosome replication. Travels ahead of the DNA replisome, separating dsDNA into templates for DNA synthesis. A processive ATP-dependent 5'-3' DNA helicase it has DNA-dependent ATPase activity.</text>
</comment>
<dbReference type="EMBL" id="RGOB01000027">
    <property type="protein sequence ID" value="NCU52984.1"/>
    <property type="molecule type" value="Genomic_DNA"/>
</dbReference>
<evidence type="ECO:0000256" key="13">
    <source>
        <dbReference type="NCBIfam" id="TIGR00665"/>
    </source>
</evidence>
<reference evidence="18 19" key="1">
    <citation type="submission" date="2018-10" db="EMBL/GenBank/DDBJ databases">
        <title>Iterative Subtractive Binning of Freshwater Chronoseries Metagenomes Recovers Nearly Complete Genomes from over Four Hundred Novel Species.</title>
        <authorList>
            <person name="Rodriguez-R L.M."/>
            <person name="Tsementzi D."/>
            <person name="Luo C."/>
            <person name="Konstantinidis K.T."/>
        </authorList>
    </citation>
    <scope>NUCLEOTIDE SEQUENCE [LARGE SCALE GENOMIC DNA]</scope>
    <source>
        <strain evidence="18">WB7_2B_003</strain>
        <strain evidence="16">WB7_6_001</strain>
        <strain evidence="17">WB8_2A_004</strain>
    </source>
</reference>
<comment type="catalytic activity">
    <reaction evidence="12 14">
        <text>ATP + H2O = ADP + phosphate + H(+)</text>
        <dbReference type="Rhea" id="RHEA:13065"/>
        <dbReference type="ChEBI" id="CHEBI:15377"/>
        <dbReference type="ChEBI" id="CHEBI:15378"/>
        <dbReference type="ChEBI" id="CHEBI:30616"/>
        <dbReference type="ChEBI" id="CHEBI:43474"/>
        <dbReference type="ChEBI" id="CHEBI:456216"/>
        <dbReference type="EC" id="5.6.2.3"/>
    </reaction>
</comment>
<dbReference type="Pfam" id="PF00772">
    <property type="entry name" value="DnaB"/>
    <property type="match status" value="1"/>
</dbReference>
<dbReference type="GO" id="GO:0006269">
    <property type="term" value="P:DNA replication, synthesis of primer"/>
    <property type="evidence" value="ECO:0007669"/>
    <property type="project" value="UniProtKB-UniRule"/>
</dbReference>
<dbReference type="InterPro" id="IPR007692">
    <property type="entry name" value="DNA_helicase_DnaB"/>
</dbReference>
<dbReference type="GO" id="GO:0005524">
    <property type="term" value="F:ATP binding"/>
    <property type="evidence" value="ECO:0007669"/>
    <property type="project" value="UniProtKB-UniRule"/>
</dbReference>
<sequence>MSAENIRILNTTKELPNNIEAEQIILGSILVNNEIFDEISTIVNENIFFDPIHQKIFHYLNKLISKGLLASPITLKNYLENDQSLKELGGNEYIAKLTRLSTSAFQAKDYAKVIYDLHLRRKLIELSENTLTEANNKNLENTAEQLIEGTEKKLFDLAERGKFDRSYMSFEKALGETVDMAMRAFKNDEGIVGVPTGLRDLDERLGGMHKGDLIIIAGRPSMGKTALATNIAFHAAKKIMENKLGKSSVAFFSLEMSSEQLSTRILAEQSRIRSNDIRRGKITQEDLEKFIEASKNINDLPLYIDETPAIKISTLANRARRIKRLHGLDLIVVDYIQLMTTGNFKYEGRVQEIGEITQGLKALAKELSVPVLALSQLSRAVEQRDDKRPQLSDLRESGSIEQDADVVMFVYRPEYYLEKSEPQAGTAEHITWQEKMSQVHNQALVIIGKQRHGPTGIINLEFESAYTKFKDANNIKFDN</sequence>
<keyword evidence="4 14" id="KW-0235">DNA replication</keyword>
<evidence type="ECO:0000313" key="18">
    <source>
        <dbReference type="EMBL" id="NCU62772.1"/>
    </source>
</evidence>
<dbReference type="InterPro" id="IPR036185">
    <property type="entry name" value="DNA_heli_DnaB-like_N_sf"/>
</dbReference>
<dbReference type="NCBIfam" id="TIGR00665">
    <property type="entry name" value="DnaB"/>
    <property type="match status" value="1"/>
</dbReference>
<evidence type="ECO:0000256" key="4">
    <source>
        <dbReference type="ARBA" id="ARBA00022705"/>
    </source>
</evidence>
<evidence type="ECO:0000313" key="17">
    <source>
        <dbReference type="EMBL" id="NCU52984.1"/>
    </source>
</evidence>
<evidence type="ECO:0000259" key="15">
    <source>
        <dbReference type="PROSITE" id="PS51199"/>
    </source>
</evidence>
<dbReference type="Gene3D" id="3.40.50.300">
    <property type="entry name" value="P-loop containing nucleotide triphosphate hydrolases"/>
    <property type="match status" value="1"/>
</dbReference>
<dbReference type="Proteomes" id="UP000572953">
    <property type="component" value="Unassembled WGS sequence"/>
</dbReference>
<comment type="similarity">
    <text evidence="1 14">Belongs to the helicase family. DnaB subfamily.</text>
</comment>
<accession>A0A845S8C5</accession>
<dbReference type="EMBL" id="RGET01000046">
    <property type="protein sequence ID" value="NBN88090.1"/>
    <property type="molecule type" value="Genomic_DNA"/>
</dbReference>
<evidence type="ECO:0000256" key="1">
    <source>
        <dbReference type="ARBA" id="ARBA00008428"/>
    </source>
</evidence>
<feature type="domain" description="SF4 helicase" evidence="15">
    <location>
        <begin position="187"/>
        <end position="476"/>
    </location>
</feature>
<dbReference type="EMBL" id="RGGN01000035">
    <property type="protein sequence ID" value="NCU62772.1"/>
    <property type="molecule type" value="Genomic_DNA"/>
</dbReference>
<dbReference type="GO" id="GO:0043139">
    <property type="term" value="F:5'-3' DNA helicase activity"/>
    <property type="evidence" value="ECO:0007669"/>
    <property type="project" value="UniProtKB-EC"/>
</dbReference>
<keyword evidence="10" id="KW-0413">Isomerase</keyword>
<comment type="subunit">
    <text evidence="2">Homohexamer.</text>
</comment>
<evidence type="ECO:0000313" key="16">
    <source>
        <dbReference type="EMBL" id="NBN88090.1"/>
    </source>
</evidence>
<keyword evidence="5 14" id="KW-0547">Nucleotide-binding</keyword>
<evidence type="ECO:0000256" key="7">
    <source>
        <dbReference type="ARBA" id="ARBA00022806"/>
    </source>
</evidence>